<dbReference type="Pfam" id="PF19150">
    <property type="entry name" value="DUF5832"/>
    <property type="match status" value="1"/>
</dbReference>
<name>A0A6C0LGX9_9ZZZZ</name>
<proteinExistence type="predicted"/>
<sequence>MSTTETQTPSGVTTRLNSDGTVNPKYVDVLDEDKSIAGQKFVCVSFLSPEKILEEKNTFFFKQFLKQWDMSKSLQKYTHFLNFISYKHNVNFDELSKDLEEFVKSERDNLFTTTVEDEFKTFVDNNEEKMQADFDESHSFQTSTRGIKIRGAFPTQGEAEVRAKLLRESDPNHNVYVGPVGLWMPFHPESYKTGRVEYLEDELNQLMHEKTKNESKAKEDFDSRVKDAKKKAMEDNKEKALASGNKLTQTIDEAGNLVSVKDVTTFDNKLGDSVTAADIRKELFNDENVVTDKNTDHGLSALTDGLENTVISTSEDKADTTEGATDE</sequence>
<protein>
    <submittedName>
        <fullName evidence="1">Uncharacterized protein</fullName>
    </submittedName>
</protein>
<evidence type="ECO:0000313" key="1">
    <source>
        <dbReference type="EMBL" id="QHU30189.1"/>
    </source>
</evidence>
<dbReference type="AlphaFoldDB" id="A0A6C0LGX9"/>
<dbReference type="InterPro" id="IPR043872">
    <property type="entry name" value="DUF5832"/>
</dbReference>
<dbReference type="EMBL" id="MN740504">
    <property type="protein sequence ID" value="QHU30189.1"/>
    <property type="molecule type" value="Genomic_DNA"/>
</dbReference>
<accession>A0A6C0LGX9</accession>
<reference evidence="1" key="1">
    <citation type="journal article" date="2020" name="Nature">
        <title>Giant virus diversity and host interactions through global metagenomics.</title>
        <authorList>
            <person name="Schulz F."/>
            <person name="Roux S."/>
            <person name="Paez-Espino D."/>
            <person name="Jungbluth S."/>
            <person name="Walsh D.A."/>
            <person name="Denef V.J."/>
            <person name="McMahon K.D."/>
            <person name="Konstantinidis K.T."/>
            <person name="Eloe-Fadrosh E.A."/>
            <person name="Kyrpides N.C."/>
            <person name="Woyke T."/>
        </authorList>
    </citation>
    <scope>NUCLEOTIDE SEQUENCE</scope>
    <source>
        <strain evidence="1">GVMAG-M-3300027833-11</strain>
    </source>
</reference>
<organism evidence="1">
    <name type="scientific">viral metagenome</name>
    <dbReference type="NCBI Taxonomy" id="1070528"/>
    <lineage>
        <taxon>unclassified sequences</taxon>
        <taxon>metagenomes</taxon>
        <taxon>organismal metagenomes</taxon>
    </lineage>
</organism>